<sequence>MTGNPRSAPFSFSLSFKFVQFSCKFGRELYRDLPSATLSLFERSYHWLGFHEKGDKLHLLAYEAVKEKRNLSIS</sequence>
<gene>
    <name evidence="1" type="ORF">CLOSYM_00998</name>
</gene>
<reference evidence="1 2" key="1">
    <citation type="submission" date="2013-07" db="EMBL/GenBank/DDBJ databases">
        <authorList>
            <person name="Weinstock G."/>
            <person name="Sodergren E."/>
            <person name="Wylie T."/>
            <person name="Fulton L."/>
            <person name="Fulton R."/>
            <person name="Fronick C."/>
            <person name="O'Laughlin M."/>
            <person name="Godfrey J."/>
            <person name="Miner T."/>
            <person name="Herter B."/>
            <person name="Appelbaum E."/>
            <person name="Cordes M."/>
            <person name="Lek S."/>
            <person name="Wollam A."/>
            <person name="Pepin K.H."/>
            <person name="Palsikar V.B."/>
            <person name="Mitreva M."/>
            <person name="Wilson R.K."/>
        </authorList>
    </citation>
    <scope>NUCLEOTIDE SEQUENCE [LARGE SCALE GENOMIC DNA]</scope>
    <source>
        <strain evidence="1 2">ATCC 14940</strain>
    </source>
</reference>
<protein>
    <submittedName>
        <fullName evidence="1">Uncharacterized protein</fullName>
    </submittedName>
</protein>
<evidence type="ECO:0000313" key="1">
    <source>
        <dbReference type="EMBL" id="ERI79263.1"/>
    </source>
</evidence>
<dbReference type="AlphaFoldDB" id="A0ABC9U1W7"/>
<accession>A0ABC9U1W7</accession>
<comment type="caution">
    <text evidence="1">The sequence shown here is derived from an EMBL/GenBank/DDBJ whole genome shotgun (WGS) entry which is preliminary data.</text>
</comment>
<name>A0ABC9U1W7_CLOSY</name>
<proteinExistence type="predicted"/>
<dbReference type="EMBL" id="AWSU01000080">
    <property type="protein sequence ID" value="ERI79263.1"/>
    <property type="molecule type" value="Genomic_DNA"/>
</dbReference>
<dbReference type="Proteomes" id="UP000016491">
    <property type="component" value="Unassembled WGS sequence"/>
</dbReference>
<evidence type="ECO:0000313" key="2">
    <source>
        <dbReference type="Proteomes" id="UP000016491"/>
    </source>
</evidence>
<organism evidence="1 2">
    <name type="scientific">[Clostridium] symbiosum ATCC 14940</name>
    <dbReference type="NCBI Taxonomy" id="411472"/>
    <lineage>
        <taxon>Bacteria</taxon>
        <taxon>Bacillati</taxon>
        <taxon>Bacillota</taxon>
        <taxon>Clostridia</taxon>
        <taxon>Lachnospirales</taxon>
        <taxon>Lachnospiraceae</taxon>
        <taxon>Otoolea</taxon>
    </lineage>
</organism>